<evidence type="ECO:0000256" key="1">
    <source>
        <dbReference type="ARBA" id="ARBA00022801"/>
    </source>
</evidence>
<accession>A0AAN6WCD8</accession>
<dbReference type="InterPro" id="IPR029058">
    <property type="entry name" value="AB_hydrolase_fold"/>
</dbReference>
<dbReference type="SUPFAM" id="SSF53474">
    <property type="entry name" value="alpha/beta-Hydrolases"/>
    <property type="match status" value="1"/>
</dbReference>
<comment type="caution">
    <text evidence="3">The sequence shown here is derived from an EMBL/GenBank/DDBJ whole genome shotgun (WGS) entry which is preliminary data.</text>
</comment>
<proteinExistence type="predicted"/>
<reference evidence="3" key="2">
    <citation type="submission" date="2023-05" db="EMBL/GenBank/DDBJ databases">
        <authorList>
            <consortium name="Lawrence Berkeley National Laboratory"/>
            <person name="Steindorff A."/>
            <person name="Hensen N."/>
            <person name="Bonometti L."/>
            <person name="Westerberg I."/>
            <person name="Brannstrom I.O."/>
            <person name="Guillou S."/>
            <person name="Cros-Aarteil S."/>
            <person name="Calhoun S."/>
            <person name="Haridas S."/>
            <person name="Kuo A."/>
            <person name="Mondo S."/>
            <person name="Pangilinan J."/>
            <person name="Riley R."/>
            <person name="Labutti K."/>
            <person name="Andreopoulos B."/>
            <person name="Lipzen A."/>
            <person name="Chen C."/>
            <person name="Yanf M."/>
            <person name="Daum C."/>
            <person name="Ng V."/>
            <person name="Clum A."/>
            <person name="Ohm R."/>
            <person name="Martin F."/>
            <person name="Silar P."/>
            <person name="Natvig D."/>
            <person name="Lalanne C."/>
            <person name="Gautier V."/>
            <person name="Ament-Velasquez S.L."/>
            <person name="Kruys A."/>
            <person name="Hutchinson M.I."/>
            <person name="Powell A.J."/>
            <person name="Barry K."/>
            <person name="Miller A.N."/>
            <person name="Grigoriev I.V."/>
            <person name="Debuchy R."/>
            <person name="Gladieux P."/>
            <person name="Thoren M.H."/>
            <person name="Johannesson H."/>
        </authorList>
    </citation>
    <scope>NUCLEOTIDE SEQUENCE</scope>
    <source>
        <strain evidence="3">CBS 892.96</strain>
    </source>
</reference>
<evidence type="ECO:0000259" key="2">
    <source>
        <dbReference type="Pfam" id="PF03959"/>
    </source>
</evidence>
<keyword evidence="1 3" id="KW-0378">Hydrolase</keyword>
<gene>
    <name evidence="3" type="ORF">QBC36DRAFT_181333</name>
</gene>
<dbReference type="Pfam" id="PF03959">
    <property type="entry name" value="FSH1"/>
    <property type="match status" value="1"/>
</dbReference>
<dbReference type="GO" id="GO:0016787">
    <property type="term" value="F:hydrolase activity"/>
    <property type="evidence" value="ECO:0007669"/>
    <property type="project" value="UniProtKB-KW"/>
</dbReference>
<dbReference type="InterPro" id="IPR050593">
    <property type="entry name" value="LovG"/>
</dbReference>
<dbReference type="EMBL" id="MU866127">
    <property type="protein sequence ID" value="KAK4178925.1"/>
    <property type="molecule type" value="Genomic_DNA"/>
</dbReference>
<dbReference type="GO" id="GO:0019748">
    <property type="term" value="P:secondary metabolic process"/>
    <property type="evidence" value="ECO:0007669"/>
    <property type="project" value="TreeGrafter"/>
</dbReference>
<dbReference type="AlphaFoldDB" id="A0AAN6WCD8"/>
<feature type="domain" description="Serine hydrolase" evidence="2">
    <location>
        <begin position="57"/>
        <end position="249"/>
    </location>
</feature>
<evidence type="ECO:0000313" key="4">
    <source>
        <dbReference type="Proteomes" id="UP001302321"/>
    </source>
</evidence>
<dbReference type="PANTHER" id="PTHR48070:SF4">
    <property type="entry name" value="ESTERASE ALNB"/>
    <property type="match status" value="1"/>
</dbReference>
<reference evidence="3" key="1">
    <citation type="journal article" date="2023" name="Mol. Phylogenet. Evol.">
        <title>Genome-scale phylogeny and comparative genomics of the fungal order Sordariales.</title>
        <authorList>
            <person name="Hensen N."/>
            <person name="Bonometti L."/>
            <person name="Westerberg I."/>
            <person name="Brannstrom I.O."/>
            <person name="Guillou S."/>
            <person name="Cros-Aarteil S."/>
            <person name="Calhoun S."/>
            <person name="Haridas S."/>
            <person name="Kuo A."/>
            <person name="Mondo S."/>
            <person name="Pangilinan J."/>
            <person name="Riley R."/>
            <person name="LaButti K."/>
            <person name="Andreopoulos B."/>
            <person name="Lipzen A."/>
            <person name="Chen C."/>
            <person name="Yan M."/>
            <person name="Daum C."/>
            <person name="Ng V."/>
            <person name="Clum A."/>
            <person name="Steindorff A."/>
            <person name="Ohm R.A."/>
            <person name="Martin F."/>
            <person name="Silar P."/>
            <person name="Natvig D.O."/>
            <person name="Lalanne C."/>
            <person name="Gautier V."/>
            <person name="Ament-Velasquez S.L."/>
            <person name="Kruys A."/>
            <person name="Hutchinson M.I."/>
            <person name="Powell A.J."/>
            <person name="Barry K."/>
            <person name="Miller A.N."/>
            <person name="Grigoriev I.V."/>
            <person name="Debuchy R."/>
            <person name="Gladieux P."/>
            <person name="Hiltunen Thoren M."/>
            <person name="Johannesson H."/>
        </authorList>
    </citation>
    <scope>NUCLEOTIDE SEQUENCE</scope>
    <source>
        <strain evidence="3">CBS 892.96</strain>
    </source>
</reference>
<sequence length="271" mass="29750">MSLCLWTVPSCASKVLVSLPVIQRLIPPATDRRLAKHTGMAAFDGPFFSHTAGYSPDQMIEAHDHLDAIIDELGPFGGILGFSQGGALALSYLHGKQSQNEVQPFKFALIMSSVIPCSADASECEDVIQSLCARELSETHFPPVDHDQRLFAELLDRTVREARRNNALLPDIDLSVYDAGGDPSLAPRVMHPSFVKKKIWIPTVHVTGKKDYGFMRAMSDVAHAVCEPKLAKQLVHGGGHQPPQKPAEVREVIRAMGWAIGLSDRFAHWNL</sequence>
<organism evidence="3 4">
    <name type="scientific">Triangularia setosa</name>
    <dbReference type="NCBI Taxonomy" id="2587417"/>
    <lineage>
        <taxon>Eukaryota</taxon>
        <taxon>Fungi</taxon>
        <taxon>Dikarya</taxon>
        <taxon>Ascomycota</taxon>
        <taxon>Pezizomycotina</taxon>
        <taxon>Sordariomycetes</taxon>
        <taxon>Sordariomycetidae</taxon>
        <taxon>Sordariales</taxon>
        <taxon>Podosporaceae</taxon>
        <taxon>Triangularia</taxon>
    </lineage>
</organism>
<dbReference type="PANTHER" id="PTHR48070">
    <property type="entry name" value="ESTERASE OVCA2"/>
    <property type="match status" value="1"/>
</dbReference>
<evidence type="ECO:0000313" key="3">
    <source>
        <dbReference type="EMBL" id="KAK4178925.1"/>
    </source>
</evidence>
<keyword evidence="4" id="KW-1185">Reference proteome</keyword>
<name>A0AAN6WCD8_9PEZI</name>
<dbReference type="InterPro" id="IPR005645">
    <property type="entry name" value="FSH-like_dom"/>
</dbReference>
<dbReference type="Gene3D" id="3.40.50.1820">
    <property type="entry name" value="alpha/beta hydrolase"/>
    <property type="match status" value="1"/>
</dbReference>
<dbReference type="GO" id="GO:0005737">
    <property type="term" value="C:cytoplasm"/>
    <property type="evidence" value="ECO:0007669"/>
    <property type="project" value="TreeGrafter"/>
</dbReference>
<dbReference type="Proteomes" id="UP001302321">
    <property type="component" value="Unassembled WGS sequence"/>
</dbReference>
<dbReference type="GO" id="GO:0005634">
    <property type="term" value="C:nucleus"/>
    <property type="evidence" value="ECO:0007669"/>
    <property type="project" value="TreeGrafter"/>
</dbReference>
<protein>
    <submittedName>
        <fullName evidence="3">Serine hydrolase-domain-containing protein</fullName>
    </submittedName>
</protein>